<feature type="region of interest" description="Disordered" evidence="8">
    <location>
        <begin position="1"/>
        <end position="22"/>
    </location>
</feature>
<protein>
    <recommendedName>
        <fullName evidence="7">PRA1 family protein</fullName>
    </recommendedName>
</protein>
<organism evidence="9 10">
    <name type="scientific">Rubus argutus</name>
    <name type="common">Southern blackberry</name>
    <dbReference type="NCBI Taxonomy" id="59490"/>
    <lineage>
        <taxon>Eukaryota</taxon>
        <taxon>Viridiplantae</taxon>
        <taxon>Streptophyta</taxon>
        <taxon>Embryophyta</taxon>
        <taxon>Tracheophyta</taxon>
        <taxon>Spermatophyta</taxon>
        <taxon>Magnoliopsida</taxon>
        <taxon>eudicotyledons</taxon>
        <taxon>Gunneridae</taxon>
        <taxon>Pentapetalae</taxon>
        <taxon>rosids</taxon>
        <taxon>fabids</taxon>
        <taxon>Rosales</taxon>
        <taxon>Rosaceae</taxon>
        <taxon>Rosoideae</taxon>
        <taxon>Rosoideae incertae sedis</taxon>
        <taxon>Rubus</taxon>
    </lineage>
</organism>
<evidence type="ECO:0000256" key="3">
    <source>
        <dbReference type="ARBA" id="ARBA00006483"/>
    </source>
</evidence>
<dbReference type="EMBL" id="JBEDUW010000002">
    <property type="protein sequence ID" value="KAK9945191.1"/>
    <property type="molecule type" value="Genomic_DNA"/>
</dbReference>
<comment type="caution">
    <text evidence="9">The sequence shown here is derived from an EMBL/GenBank/DDBJ whole genome shotgun (WGS) entry which is preliminary data.</text>
</comment>
<dbReference type="Pfam" id="PF03208">
    <property type="entry name" value="PRA1"/>
    <property type="match status" value="2"/>
</dbReference>
<dbReference type="Proteomes" id="UP001457282">
    <property type="component" value="Unassembled WGS sequence"/>
</dbReference>
<evidence type="ECO:0000256" key="5">
    <source>
        <dbReference type="ARBA" id="ARBA00022989"/>
    </source>
</evidence>
<feature type="transmembrane region" description="Helical" evidence="7">
    <location>
        <begin position="92"/>
        <end position="123"/>
    </location>
</feature>
<accession>A0AAW1YA78</accession>
<evidence type="ECO:0000256" key="6">
    <source>
        <dbReference type="ARBA" id="ARBA00023136"/>
    </source>
</evidence>
<keyword evidence="10" id="KW-1185">Reference proteome</keyword>
<dbReference type="GO" id="GO:0016020">
    <property type="term" value="C:membrane"/>
    <property type="evidence" value="ECO:0007669"/>
    <property type="project" value="UniProtKB-SubCell"/>
</dbReference>
<keyword evidence="5 7" id="KW-1133">Transmembrane helix</keyword>
<keyword evidence="6 7" id="KW-0472">Membrane</keyword>
<feature type="transmembrane region" description="Helical" evidence="7">
    <location>
        <begin position="70"/>
        <end position="86"/>
    </location>
</feature>
<dbReference type="PANTHER" id="PTHR19317:SF84">
    <property type="entry name" value="PRA1 FAMILY PROTEIN"/>
    <property type="match status" value="1"/>
</dbReference>
<evidence type="ECO:0000313" key="10">
    <source>
        <dbReference type="Proteomes" id="UP001457282"/>
    </source>
</evidence>
<evidence type="ECO:0000256" key="8">
    <source>
        <dbReference type="SAM" id="MobiDB-lite"/>
    </source>
</evidence>
<dbReference type="AlphaFoldDB" id="A0AAW1YA78"/>
<evidence type="ECO:0000256" key="2">
    <source>
        <dbReference type="ARBA" id="ARBA00004127"/>
    </source>
</evidence>
<gene>
    <name evidence="9" type="ORF">M0R45_010717</name>
</gene>
<sequence length="159" mass="17568">MSSSSNSKAPYGGLPPPTTTFSRARDATQSLFATRRPWLELVQPWSSFTRPYSFGEATIRIKRNFNHFRVNYAMAVLFILFLSLLWHPSPAVLAVVTIVALVFTNVWLNVLVSLLIGIAIVLLHAAFRGTEDLYDELEAADGGLFSVVGSPTRNGYTGF</sequence>
<comment type="similarity">
    <text evidence="3 7">Belongs to the PRA1 family.</text>
</comment>
<evidence type="ECO:0000256" key="4">
    <source>
        <dbReference type="ARBA" id="ARBA00022692"/>
    </source>
</evidence>
<evidence type="ECO:0000256" key="7">
    <source>
        <dbReference type="RuleBase" id="RU363107"/>
    </source>
</evidence>
<dbReference type="InterPro" id="IPR004895">
    <property type="entry name" value="Prenylated_rab_accept_PRA1"/>
</dbReference>
<proteinExistence type="inferred from homology"/>
<reference evidence="9 10" key="1">
    <citation type="journal article" date="2023" name="G3 (Bethesda)">
        <title>A chromosome-length genome assembly and annotation of blackberry (Rubus argutus, cv. 'Hillquist').</title>
        <authorList>
            <person name="Bruna T."/>
            <person name="Aryal R."/>
            <person name="Dudchenko O."/>
            <person name="Sargent D.J."/>
            <person name="Mead D."/>
            <person name="Buti M."/>
            <person name="Cavallini A."/>
            <person name="Hytonen T."/>
            <person name="Andres J."/>
            <person name="Pham M."/>
            <person name="Weisz D."/>
            <person name="Mascagni F."/>
            <person name="Usai G."/>
            <person name="Natali L."/>
            <person name="Bassil N."/>
            <person name="Fernandez G.E."/>
            <person name="Lomsadze A."/>
            <person name="Armour M."/>
            <person name="Olukolu B."/>
            <person name="Poorten T."/>
            <person name="Britton C."/>
            <person name="Davik J."/>
            <person name="Ashrafi H."/>
            <person name="Aiden E.L."/>
            <person name="Borodovsky M."/>
            <person name="Worthington M."/>
        </authorList>
    </citation>
    <scope>NUCLEOTIDE SEQUENCE [LARGE SCALE GENOMIC DNA]</scope>
    <source>
        <strain evidence="9">PI 553951</strain>
    </source>
</reference>
<dbReference type="GO" id="GO:0005783">
    <property type="term" value="C:endoplasmic reticulum"/>
    <property type="evidence" value="ECO:0007669"/>
    <property type="project" value="TreeGrafter"/>
</dbReference>
<name>A0AAW1YA78_RUBAR</name>
<comment type="function">
    <text evidence="1 7">May be involved in both secretory and endocytic intracellular trafficking in the endosomal/prevacuolar compartments.</text>
</comment>
<dbReference type="GO" id="GO:0016192">
    <property type="term" value="P:vesicle-mediated transport"/>
    <property type="evidence" value="ECO:0007669"/>
    <property type="project" value="UniProtKB-ARBA"/>
</dbReference>
<keyword evidence="7" id="KW-0813">Transport</keyword>
<dbReference type="GO" id="GO:0005794">
    <property type="term" value="C:Golgi apparatus"/>
    <property type="evidence" value="ECO:0007669"/>
    <property type="project" value="TreeGrafter"/>
</dbReference>
<dbReference type="PANTHER" id="PTHR19317">
    <property type="entry name" value="PRENYLATED RAB ACCEPTOR 1-RELATED"/>
    <property type="match status" value="1"/>
</dbReference>
<evidence type="ECO:0000313" key="9">
    <source>
        <dbReference type="EMBL" id="KAK9945191.1"/>
    </source>
</evidence>
<evidence type="ECO:0000256" key="1">
    <source>
        <dbReference type="ARBA" id="ARBA00002501"/>
    </source>
</evidence>
<comment type="subcellular location">
    <subcellularLocation>
        <location evidence="2">Endomembrane system</location>
        <topology evidence="2">Multi-pass membrane protein</topology>
    </subcellularLocation>
    <subcellularLocation>
        <location evidence="7">Membrane</location>
        <topology evidence="7">Multi-pass membrane protein</topology>
    </subcellularLocation>
</comment>
<keyword evidence="4 7" id="KW-0812">Transmembrane</keyword>